<dbReference type="RefSeq" id="WP_219041402.1">
    <property type="nucleotide sequence ID" value="NZ_JAHWDF010000051.1"/>
</dbReference>
<accession>A0ABS6W5W5</accession>
<dbReference type="Proteomes" id="UP000719267">
    <property type="component" value="Unassembled WGS sequence"/>
</dbReference>
<evidence type="ECO:0000313" key="2">
    <source>
        <dbReference type="Proteomes" id="UP000719267"/>
    </source>
</evidence>
<keyword evidence="2" id="KW-1185">Reference proteome</keyword>
<evidence type="ECO:0000313" key="1">
    <source>
        <dbReference type="EMBL" id="MBW2963124.1"/>
    </source>
</evidence>
<comment type="caution">
    <text evidence="1">The sequence shown here is derived from an EMBL/GenBank/DDBJ whole genome shotgun (WGS) entry which is preliminary data.</text>
</comment>
<protein>
    <submittedName>
        <fullName evidence="1">XRE family transcriptional regulator</fullName>
    </submittedName>
</protein>
<gene>
    <name evidence="1" type="ORF">KW502_15215</name>
</gene>
<dbReference type="EMBL" id="JAHWDF010000051">
    <property type="protein sequence ID" value="MBW2963124.1"/>
    <property type="molecule type" value="Genomic_DNA"/>
</dbReference>
<name>A0ABS6W5W5_9FLAO</name>
<organism evidence="1 2">
    <name type="scientific">Mesonia aestuariivivens</name>
    <dbReference type="NCBI Taxonomy" id="2796128"/>
    <lineage>
        <taxon>Bacteria</taxon>
        <taxon>Pseudomonadati</taxon>
        <taxon>Bacteroidota</taxon>
        <taxon>Flavobacteriia</taxon>
        <taxon>Flavobacteriales</taxon>
        <taxon>Flavobacteriaceae</taxon>
        <taxon>Mesonia</taxon>
    </lineage>
</organism>
<proteinExistence type="predicted"/>
<sequence length="92" mass="10784">MAELSKEKIILANKIATRIKNLREEFTGSKQMDFVRKYNVEKQIISRWESQIKIDENTGKKSGRGITIYTVDEFCKIIGITLMDFFDDDLFK</sequence>
<reference evidence="1 2" key="1">
    <citation type="submission" date="2021-07" db="EMBL/GenBank/DDBJ databases">
        <title>Mesonia aestuariivivens sp. nov., isolated from a tidal flat.</title>
        <authorList>
            <person name="Kim Y.-O."/>
            <person name="Yoon J.-H."/>
        </authorList>
    </citation>
    <scope>NUCLEOTIDE SEQUENCE [LARGE SCALE GENOMIC DNA]</scope>
    <source>
        <strain evidence="1 2">JHPTF-M18</strain>
    </source>
</reference>